<dbReference type="PANTHER" id="PTHR30193">
    <property type="entry name" value="ABC TRANSPORTER PERMEASE PROTEIN"/>
    <property type="match status" value="1"/>
</dbReference>
<keyword evidence="10" id="KW-1185">Reference proteome</keyword>
<feature type="transmembrane region" description="Helical" evidence="7">
    <location>
        <begin position="79"/>
        <end position="100"/>
    </location>
</feature>
<dbReference type="RefSeq" id="WP_379255007.1">
    <property type="nucleotide sequence ID" value="NZ_JBHSVQ010000001.1"/>
</dbReference>
<dbReference type="InterPro" id="IPR000515">
    <property type="entry name" value="MetI-like"/>
</dbReference>
<dbReference type="PANTHER" id="PTHR30193:SF44">
    <property type="entry name" value="LACTOSE TRANSPORT SYSTEM PERMEASE PROTEIN LACF"/>
    <property type="match status" value="1"/>
</dbReference>
<keyword evidence="4 7" id="KW-0812">Transmembrane</keyword>
<dbReference type="Proteomes" id="UP001597448">
    <property type="component" value="Unassembled WGS sequence"/>
</dbReference>
<dbReference type="InterPro" id="IPR051393">
    <property type="entry name" value="ABC_transporter_permease"/>
</dbReference>
<keyword evidence="3" id="KW-1003">Cell membrane</keyword>
<keyword evidence="2 7" id="KW-0813">Transport</keyword>
<evidence type="ECO:0000313" key="9">
    <source>
        <dbReference type="EMBL" id="MFD2414533.1"/>
    </source>
</evidence>
<feature type="transmembrane region" description="Helical" evidence="7">
    <location>
        <begin position="121"/>
        <end position="145"/>
    </location>
</feature>
<evidence type="ECO:0000256" key="5">
    <source>
        <dbReference type="ARBA" id="ARBA00022989"/>
    </source>
</evidence>
<protein>
    <submittedName>
        <fullName evidence="9">ABC transporter permease</fullName>
    </submittedName>
</protein>
<dbReference type="Pfam" id="PF00528">
    <property type="entry name" value="BPD_transp_1"/>
    <property type="match status" value="1"/>
</dbReference>
<evidence type="ECO:0000256" key="7">
    <source>
        <dbReference type="RuleBase" id="RU363032"/>
    </source>
</evidence>
<evidence type="ECO:0000256" key="4">
    <source>
        <dbReference type="ARBA" id="ARBA00022692"/>
    </source>
</evidence>
<evidence type="ECO:0000313" key="10">
    <source>
        <dbReference type="Proteomes" id="UP001597448"/>
    </source>
</evidence>
<dbReference type="CDD" id="cd06261">
    <property type="entry name" value="TM_PBP2"/>
    <property type="match status" value="1"/>
</dbReference>
<sequence length="302" mass="34022">MRALHLKSRFRHELPYHLFLIPGIILAVLFCYIPMMGIVMAFQNFSVFKGWLAGPWVGMDNFKYIISMPRFGQVMYNTIYISILKIVFSLIVPIVVALLLNEMRGQKLKRVLQTAMYLPYFLSWVVLGGIILDVLSLEGVINSLIQAFGGEPVGFLSSNRLFPGVLVTTEVWKNFGFNTIIYMAALTSINPDLYEAAMIDGASRWRQIWHVTLPGIRPTIILLATLSLGNVLNAGFEQVFMLLNPLVVDSGDILDTLVYRLAFNQAQYSVATAVGLFKSLVSGVLISVSYYMAYKFADYRIF</sequence>
<dbReference type="SUPFAM" id="SSF161098">
    <property type="entry name" value="MetI-like"/>
    <property type="match status" value="1"/>
</dbReference>
<comment type="subcellular location">
    <subcellularLocation>
        <location evidence="1 7">Cell membrane</location>
        <topology evidence="1 7">Multi-pass membrane protein</topology>
    </subcellularLocation>
</comment>
<keyword evidence="6 7" id="KW-0472">Membrane</keyword>
<feature type="transmembrane region" description="Helical" evidence="7">
    <location>
        <begin position="20"/>
        <end position="42"/>
    </location>
</feature>
<accession>A0ABW5FHR8</accession>
<evidence type="ECO:0000259" key="8">
    <source>
        <dbReference type="PROSITE" id="PS50928"/>
    </source>
</evidence>
<evidence type="ECO:0000256" key="6">
    <source>
        <dbReference type="ARBA" id="ARBA00023136"/>
    </source>
</evidence>
<dbReference type="Gene3D" id="1.10.3720.10">
    <property type="entry name" value="MetI-like"/>
    <property type="match status" value="1"/>
</dbReference>
<dbReference type="PROSITE" id="PS50928">
    <property type="entry name" value="ABC_TM1"/>
    <property type="match status" value="1"/>
</dbReference>
<comment type="similarity">
    <text evidence="7">Belongs to the binding-protein-dependent transport system permease family.</text>
</comment>
<feature type="domain" description="ABC transmembrane type-1" evidence="8">
    <location>
        <begin position="75"/>
        <end position="289"/>
    </location>
</feature>
<evidence type="ECO:0000256" key="1">
    <source>
        <dbReference type="ARBA" id="ARBA00004651"/>
    </source>
</evidence>
<organism evidence="9 10">
    <name type="scientific">Paenibacillus rhizoplanae</name>
    <dbReference type="NCBI Taxonomy" id="1917181"/>
    <lineage>
        <taxon>Bacteria</taxon>
        <taxon>Bacillati</taxon>
        <taxon>Bacillota</taxon>
        <taxon>Bacilli</taxon>
        <taxon>Bacillales</taxon>
        <taxon>Paenibacillaceae</taxon>
        <taxon>Paenibacillus</taxon>
    </lineage>
</organism>
<dbReference type="InterPro" id="IPR035906">
    <property type="entry name" value="MetI-like_sf"/>
</dbReference>
<evidence type="ECO:0000256" key="2">
    <source>
        <dbReference type="ARBA" id="ARBA00022448"/>
    </source>
</evidence>
<name>A0ABW5FHR8_9BACL</name>
<keyword evidence="5 7" id="KW-1133">Transmembrane helix</keyword>
<proteinExistence type="inferred from homology"/>
<comment type="caution">
    <text evidence="9">The sequence shown here is derived from an EMBL/GenBank/DDBJ whole genome shotgun (WGS) entry which is preliminary data.</text>
</comment>
<gene>
    <name evidence="9" type="ORF">ACFSX3_32325</name>
</gene>
<evidence type="ECO:0000256" key="3">
    <source>
        <dbReference type="ARBA" id="ARBA00022475"/>
    </source>
</evidence>
<reference evidence="10" key="1">
    <citation type="journal article" date="2019" name="Int. J. Syst. Evol. Microbiol.">
        <title>The Global Catalogue of Microorganisms (GCM) 10K type strain sequencing project: providing services to taxonomists for standard genome sequencing and annotation.</title>
        <authorList>
            <consortium name="The Broad Institute Genomics Platform"/>
            <consortium name="The Broad Institute Genome Sequencing Center for Infectious Disease"/>
            <person name="Wu L."/>
            <person name="Ma J."/>
        </authorList>
    </citation>
    <scope>NUCLEOTIDE SEQUENCE [LARGE SCALE GENOMIC DNA]</scope>
    <source>
        <strain evidence="10">CCM 8725</strain>
    </source>
</reference>
<feature type="transmembrane region" description="Helical" evidence="7">
    <location>
        <begin position="268"/>
        <end position="293"/>
    </location>
</feature>
<dbReference type="EMBL" id="JBHUKY010000110">
    <property type="protein sequence ID" value="MFD2414533.1"/>
    <property type="molecule type" value="Genomic_DNA"/>
</dbReference>